<dbReference type="RefSeq" id="WP_090273175.1">
    <property type="nucleotide sequence ID" value="NZ_LT629748.1"/>
</dbReference>
<evidence type="ECO:0008006" key="4">
    <source>
        <dbReference type="Google" id="ProtNLM"/>
    </source>
</evidence>
<dbReference type="STRING" id="797277.SAMN05216198_2015"/>
<reference evidence="3" key="1">
    <citation type="submission" date="2016-10" db="EMBL/GenBank/DDBJ databases">
        <authorList>
            <person name="Varghese N."/>
            <person name="Submissions S."/>
        </authorList>
    </citation>
    <scope>NUCLEOTIDE SEQUENCE [LARGE SCALE GENOMIC DNA]</scope>
    <source>
        <strain evidence="3">2SM5</strain>
    </source>
</reference>
<evidence type="ECO:0000313" key="3">
    <source>
        <dbReference type="Proteomes" id="UP000243426"/>
    </source>
</evidence>
<name>A0A1H1SFM8_9GAMM</name>
<dbReference type="Gene3D" id="1.10.1470.10">
    <property type="entry name" value="YjbJ"/>
    <property type="match status" value="1"/>
</dbReference>
<organism evidence="2 3">
    <name type="scientific">Halopseudomonas litoralis</name>
    <dbReference type="NCBI Taxonomy" id="797277"/>
    <lineage>
        <taxon>Bacteria</taxon>
        <taxon>Pseudomonadati</taxon>
        <taxon>Pseudomonadota</taxon>
        <taxon>Gammaproteobacteria</taxon>
        <taxon>Pseudomonadales</taxon>
        <taxon>Pseudomonadaceae</taxon>
        <taxon>Halopseudomonas</taxon>
    </lineage>
</organism>
<dbReference type="EMBL" id="LT629748">
    <property type="protein sequence ID" value="SDS46608.1"/>
    <property type="molecule type" value="Genomic_DNA"/>
</dbReference>
<protein>
    <recommendedName>
        <fullName evidence="4">CsbD-like</fullName>
    </recommendedName>
</protein>
<dbReference type="OrthoDB" id="7226109at2"/>
<dbReference type="InterPro" id="IPR036629">
    <property type="entry name" value="YjbJ_sf"/>
</dbReference>
<dbReference type="AlphaFoldDB" id="A0A1H1SFM8"/>
<proteinExistence type="predicted"/>
<keyword evidence="3" id="KW-1185">Reference proteome</keyword>
<gene>
    <name evidence="2" type="ORF">SAMN05216198_2015</name>
</gene>
<accession>A0A1H1SFM8</accession>
<evidence type="ECO:0000256" key="1">
    <source>
        <dbReference type="SAM" id="MobiDB-lite"/>
    </source>
</evidence>
<dbReference type="SUPFAM" id="SSF69047">
    <property type="entry name" value="Hypothetical protein YjbJ"/>
    <property type="match status" value="1"/>
</dbReference>
<dbReference type="Proteomes" id="UP000243426">
    <property type="component" value="Chromosome I"/>
</dbReference>
<sequence length="59" mass="6410">MTSTTDKMKGKVNEVVGKGKQMSDKPSTKAEGKMQERKGEAQQVKGRTKDALKDGIDKA</sequence>
<evidence type="ECO:0000313" key="2">
    <source>
        <dbReference type="EMBL" id="SDS46608.1"/>
    </source>
</evidence>
<feature type="compositionally biased region" description="Basic and acidic residues" evidence="1">
    <location>
        <begin position="1"/>
        <end position="12"/>
    </location>
</feature>
<feature type="region of interest" description="Disordered" evidence="1">
    <location>
        <begin position="1"/>
        <end position="59"/>
    </location>
</feature>
<feature type="compositionally biased region" description="Basic and acidic residues" evidence="1">
    <location>
        <begin position="47"/>
        <end position="59"/>
    </location>
</feature>
<feature type="compositionally biased region" description="Basic and acidic residues" evidence="1">
    <location>
        <begin position="21"/>
        <end position="40"/>
    </location>
</feature>